<evidence type="ECO:0000313" key="2">
    <source>
        <dbReference type="Proteomes" id="UP000234681"/>
    </source>
</evidence>
<name>A6IIW7_RAT</name>
<dbReference type="AlphaFoldDB" id="A6IIW7"/>
<reference evidence="2" key="1">
    <citation type="submission" date="2005-09" db="EMBL/GenBank/DDBJ databases">
        <authorList>
            <person name="Mural R.J."/>
            <person name="Li P.W."/>
            <person name="Adams M.D."/>
            <person name="Amanatides P.G."/>
            <person name="Baden-Tillson H."/>
            <person name="Barnstead M."/>
            <person name="Chin S.H."/>
            <person name="Dew I."/>
            <person name="Evans C.A."/>
            <person name="Ferriera S."/>
            <person name="Flanigan M."/>
            <person name="Fosler C."/>
            <person name="Glodek A."/>
            <person name="Gu Z."/>
            <person name="Holt R.A."/>
            <person name="Jennings D."/>
            <person name="Kraft C.L."/>
            <person name="Lu F."/>
            <person name="Nguyen T."/>
            <person name="Nusskern D.R."/>
            <person name="Pfannkoch C.M."/>
            <person name="Sitter C."/>
            <person name="Sutton G.G."/>
            <person name="Venter J.C."/>
            <person name="Wang Z."/>
            <person name="Woodage T."/>
            <person name="Zheng X.H."/>
            <person name="Zhong F."/>
        </authorList>
    </citation>
    <scope>NUCLEOTIDE SEQUENCE [LARGE SCALE GENOMIC DNA]</scope>
    <source>
        <strain>BN</strain>
        <strain evidence="2">Sprague-Dawley</strain>
    </source>
</reference>
<evidence type="ECO:0000313" key="1">
    <source>
        <dbReference type="EMBL" id="EDL98687.1"/>
    </source>
</evidence>
<sequence length="96" mass="10670">MAALTDVQRLQSRVEELERWVYGPGGTRGSRKVADGLVKPFLSMLPACSAWLRSTSNSRTSVWRSLRSPRLSWRSITRLQCFSPSSLCSGTSYSAS</sequence>
<organism evidence="1 2">
    <name type="scientific">Rattus norvegicus</name>
    <name type="common">Rat</name>
    <dbReference type="NCBI Taxonomy" id="10116"/>
    <lineage>
        <taxon>Eukaryota</taxon>
        <taxon>Metazoa</taxon>
        <taxon>Chordata</taxon>
        <taxon>Craniata</taxon>
        <taxon>Vertebrata</taxon>
        <taxon>Euteleostomi</taxon>
        <taxon>Mammalia</taxon>
        <taxon>Eutheria</taxon>
        <taxon>Euarchontoglires</taxon>
        <taxon>Glires</taxon>
        <taxon>Rodentia</taxon>
        <taxon>Myomorpha</taxon>
        <taxon>Muroidea</taxon>
        <taxon>Muridae</taxon>
        <taxon>Murinae</taxon>
        <taxon>Rattus</taxon>
    </lineage>
</organism>
<dbReference type="EMBL" id="CH473962">
    <property type="protein sequence ID" value="EDL98687.1"/>
    <property type="molecule type" value="Genomic_DNA"/>
</dbReference>
<gene>
    <name evidence="1" type="ORF">rCG_55152</name>
</gene>
<dbReference type="Proteomes" id="UP000234681">
    <property type="component" value="Chromosome 5"/>
</dbReference>
<protein>
    <submittedName>
        <fullName evidence="1">RCG55152, isoform CRA_b</fullName>
    </submittedName>
</protein>
<accession>A6IIW7</accession>
<proteinExistence type="predicted"/>